<dbReference type="PANTHER" id="PTHR23155">
    <property type="entry name" value="DISEASE RESISTANCE PROTEIN RP"/>
    <property type="match status" value="1"/>
</dbReference>
<dbReference type="Proteomes" id="UP001314170">
    <property type="component" value="Unassembled WGS sequence"/>
</dbReference>
<comment type="caution">
    <text evidence="3">The sequence shown here is derived from an EMBL/GenBank/DDBJ whole genome shotgun (WGS) entry which is preliminary data.</text>
</comment>
<gene>
    <name evidence="3" type="ORF">DCAF_LOCUS3432</name>
</gene>
<dbReference type="Pfam" id="PF23559">
    <property type="entry name" value="WHD_DRP"/>
    <property type="match status" value="1"/>
</dbReference>
<sequence length="162" mass="18281">MSSPIKLPLLTNKESFCKRRAEHPTRICGVGDEDSGKMWKIAPSNFGTCRALPNNWEINKEELIRLWIAEGFVPQPLQGEGEGDETMEDIDKEYLEELVSKSMVQVSKRSSSGMGVKTCQIHDVMCINCKRREFPSCCSALRGKYDSKIFFLSSLDNNNEAP</sequence>
<evidence type="ECO:0000313" key="3">
    <source>
        <dbReference type="EMBL" id="CAK7325743.1"/>
    </source>
</evidence>
<dbReference type="Gene3D" id="1.10.10.10">
    <property type="entry name" value="Winged helix-like DNA-binding domain superfamily/Winged helix DNA-binding domain"/>
    <property type="match status" value="1"/>
</dbReference>
<protein>
    <recommendedName>
        <fullName evidence="2">Disease resistance protein winged helix domain-containing protein</fullName>
    </recommendedName>
</protein>
<proteinExistence type="predicted"/>
<keyword evidence="4" id="KW-1185">Reference proteome</keyword>
<dbReference type="InterPro" id="IPR058922">
    <property type="entry name" value="WHD_DRP"/>
</dbReference>
<name>A0AAV1QYA6_9ROSI</name>
<dbReference type="PANTHER" id="PTHR23155:SF1205">
    <property type="entry name" value="DISEASE RESISTANCE PROTEIN RPM1"/>
    <property type="match status" value="1"/>
</dbReference>
<organism evidence="3 4">
    <name type="scientific">Dovyalis caffra</name>
    <dbReference type="NCBI Taxonomy" id="77055"/>
    <lineage>
        <taxon>Eukaryota</taxon>
        <taxon>Viridiplantae</taxon>
        <taxon>Streptophyta</taxon>
        <taxon>Embryophyta</taxon>
        <taxon>Tracheophyta</taxon>
        <taxon>Spermatophyta</taxon>
        <taxon>Magnoliopsida</taxon>
        <taxon>eudicotyledons</taxon>
        <taxon>Gunneridae</taxon>
        <taxon>Pentapetalae</taxon>
        <taxon>rosids</taxon>
        <taxon>fabids</taxon>
        <taxon>Malpighiales</taxon>
        <taxon>Salicaceae</taxon>
        <taxon>Flacourtieae</taxon>
        <taxon>Dovyalis</taxon>
    </lineage>
</organism>
<dbReference type="EMBL" id="CAWUPB010000850">
    <property type="protein sequence ID" value="CAK7325743.1"/>
    <property type="molecule type" value="Genomic_DNA"/>
</dbReference>
<reference evidence="3 4" key="1">
    <citation type="submission" date="2024-01" db="EMBL/GenBank/DDBJ databases">
        <authorList>
            <person name="Waweru B."/>
        </authorList>
    </citation>
    <scope>NUCLEOTIDE SEQUENCE [LARGE SCALE GENOMIC DNA]</scope>
</reference>
<keyword evidence="1" id="KW-0677">Repeat</keyword>
<dbReference type="InterPro" id="IPR036388">
    <property type="entry name" value="WH-like_DNA-bd_sf"/>
</dbReference>
<dbReference type="AlphaFoldDB" id="A0AAV1QYA6"/>
<evidence type="ECO:0000259" key="2">
    <source>
        <dbReference type="Pfam" id="PF23559"/>
    </source>
</evidence>
<dbReference type="InterPro" id="IPR044974">
    <property type="entry name" value="Disease_R_plants"/>
</dbReference>
<accession>A0AAV1QYA6</accession>
<evidence type="ECO:0000256" key="1">
    <source>
        <dbReference type="ARBA" id="ARBA00022737"/>
    </source>
</evidence>
<evidence type="ECO:0000313" key="4">
    <source>
        <dbReference type="Proteomes" id="UP001314170"/>
    </source>
</evidence>
<dbReference type="GO" id="GO:0006952">
    <property type="term" value="P:defense response"/>
    <property type="evidence" value="ECO:0007669"/>
    <property type="project" value="InterPro"/>
</dbReference>
<feature type="domain" description="Disease resistance protein winged helix" evidence="2">
    <location>
        <begin position="53"/>
        <end position="125"/>
    </location>
</feature>